<dbReference type="Proteomes" id="UP000176988">
    <property type="component" value="Unassembled WGS sequence"/>
</dbReference>
<comment type="caution">
    <text evidence="1">The sequence shown here is derived from an EMBL/GenBank/DDBJ whole genome shotgun (WGS) entry which is preliminary data.</text>
</comment>
<accession>A0A1F7WCI6</accession>
<proteinExistence type="predicted"/>
<dbReference type="EMBL" id="MGFG01000030">
    <property type="protein sequence ID" value="OGM00544.1"/>
    <property type="molecule type" value="Genomic_DNA"/>
</dbReference>
<name>A0A1F7WCI6_9BACT</name>
<gene>
    <name evidence="1" type="ORF">A2480_02480</name>
</gene>
<reference evidence="1 2" key="1">
    <citation type="journal article" date="2016" name="Nat. Commun.">
        <title>Thousands of microbial genomes shed light on interconnected biogeochemical processes in an aquifer system.</title>
        <authorList>
            <person name="Anantharaman K."/>
            <person name="Brown C.T."/>
            <person name="Hug L.A."/>
            <person name="Sharon I."/>
            <person name="Castelle C.J."/>
            <person name="Probst A.J."/>
            <person name="Thomas B.C."/>
            <person name="Singh A."/>
            <person name="Wilkins M.J."/>
            <person name="Karaoz U."/>
            <person name="Brodie E.L."/>
            <person name="Williams K.H."/>
            <person name="Hubbard S.S."/>
            <person name="Banfield J.F."/>
        </authorList>
    </citation>
    <scope>NUCLEOTIDE SEQUENCE [LARGE SCALE GENOMIC DNA]</scope>
</reference>
<protein>
    <submittedName>
        <fullName evidence="1">Uncharacterized protein</fullName>
    </submittedName>
</protein>
<sequence length="73" mass="8093">MKQEEVKVLDLLNAALRHINHDPIRAVSEVTQASKILLADPETDGNIHRYAVAVEARVVQTTTMAQRASTILM</sequence>
<evidence type="ECO:0000313" key="2">
    <source>
        <dbReference type="Proteomes" id="UP000176988"/>
    </source>
</evidence>
<organism evidence="1 2">
    <name type="scientific">Candidatus Uhrbacteria bacterium RIFOXYC2_FULL_47_19</name>
    <dbReference type="NCBI Taxonomy" id="1802424"/>
    <lineage>
        <taxon>Bacteria</taxon>
        <taxon>Candidatus Uhriibacteriota</taxon>
    </lineage>
</organism>
<evidence type="ECO:0000313" key="1">
    <source>
        <dbReference type="EMBL" id="OGM00544.1"/>
    </source>
</evidence>
<dbReference type="AlphaFoldDB" id="A0A1F7WCI6"/>